<evidence type="ECO:0000256" key="3">
    <source>
        <dbReference type="SAM" id="MobiDB-lite"/>
    </source>
</evidence>
<dbReference type="EMBL" id="PXOH01000007">
    <property type="protein sequence ID" value="PSF37732.1"/>
    <property type="molecule type" value="Genomic_DNA"/>
</dbReference>
<evidence type="ECO:0000256" key="2">
    <source>
        <dbReference type="ARBA" id="ARBA00022525"/>
    </source>
</evidence>
<dbReference type="RefSeq" id="WP_106456596.1">
    <property type="nucleotide sequence ID" value="NZ_PXOH01000007.1"/>
</dbReference>
<evidence type="ECO:0000313" key="5">
    <source>
        <dbReference type="Proteomes" id="UP000239001"/>
    </source>
</evidence>
<dbReference type="PRINTS" id="PR00313">
    <property type="entry name" value="CABNDNGRPT"/>
</dbReference>
<evidence type="ECO:0000256" key="1">
    <source>
        <dbReference type="ARBA" id="ARBA00004613"/>
    </source>
</evidence>
<feature type="compositionally biased region" description="Basic and acidic residues" evidence="3">
    <location>
        <begin position="723"/>
        <end position="744"/>
    </location>
</feature>
<keyword evidence="2" id="KW-0964">Secreted</keyword>
<dbReference type="InterPro" id="IPR018511">
    <property type="entry name" value="Hemolysin-typ_Ca-bd_CS"/>
</dbReference>
<reference evidence="4 5" key="1">
    <citation type="submission" date="2018-03" db="EMBL/GenBank/DDBJ databases">
        <title>The ancient ancestry and fast evolution of plastids.</title>
        <authorList>
            <person name="Moore K.R."/>
            <person name="Magnabosco C."/>
            <person name="Momper L."/>
            <person name="Gold D.A."/>
            <person name="Bosak T."/>
            <person name="Fournier G.P."/>
        </authorList>
    </citation>
    <scope>NUCLEOTIDE SEQUENCE [LARGE SCALE GENOMIC DNA]</scope>
    <source>
        <strain evidence="4 5">CCALA 016</strain>
    </source>
</reference>
<organism evidence="4 5">
    <name type="scientific">Aphanothece hegewaldii CCALA 016</name>
    <dbReference type="NCBI Taxonomy" id="2107694"/>
    <lineage>
        <taxon>Bacteria</taxon>
        <taxon>Bacillati</taxon>
        <taxon>Cyanobacteriota</taxon>
        <taxon>Cyanophyceae</taxon>
        <taxon>Oscillatoriophycideae</taxon>
        <taxon>Chroococcales</taxon>
        <taxon>Aphanothecaceae</taxon>
        <taxon>Aphanothece</taxon>
    </lineage>
</organism>
<dbReference type="OrthoDB" id="415385at2"/>
<dbReference type="Pfam" id="PF00353">
    <property type="entry name" value="HemolysinCabind"/>
    <property type="match status" value="6"/>
</dbReference>
<accession>A0A2T1LZA1</accession>
<feature type="region of interest" description="Disordered" evidence="3">
    <location>
        <begin position="723"/>
        <end position="755"/>
    </location>
</feature>
<protein>
    <submittedName>
        <fullName evidence="4">Hemolysin-type calcium-binding region</fullName>
    </submittedName>
</protein>
<dbReference type="SUPFAM" id="SSF51120">
    <property type="entry name" value="beta-Roll"/>
    <property type="match status" value="5"/>
</dbReference>
<name>A0A2T1LZA1_9CHRO</name>
<dbReference type="InterPro" id="IPR001343">
    <property type="entry name" value="Hemolysn_Ca-bd"/>
</dbReference>
<reference evidence="4 5" key="2">
    <citation type="submission" date="2018-03" db="EMBL/GenBank/DDBJ databases">
        <authorList>
            <person name="Keele B.F."/>
        </authorList>
    </citation>
    <scope>NUCLEOTIDE SEQUENCE [LARGE SCALE GENOMIC DNA]</scope>
    <source>
        <strain evidence="4 5">CCALA 016</strain>
    </source>
</reference>
<dbReference type="InterPro" id="IPR050557">
    <property type="entry name" value="RTX_toxin/Mannuronan_C5-epim"/>
</dbReference>
<sequence length="1650" mass="174145">MTEQTNLLIPWDNSLDNENLTALRYGPWLDSEIDTIEQASVPIQIFVVAVEENQIIFQTVAQHQASSDLTTLTIQVEATDEAEDKLNLIAGQISSILDNLRSKIEGQDLNNVPLLNDISVEDYVNQLLNGVDTKIIDEINQEGTDSVDAVRKALYDALSDLNLLLDSTGDSAVTIDDIKLVQNDADAIDFQFKIGKSFTPTLDLAEKLGLPFLGLDISGGISASLDFGVAIGFGVDKDGNVFVDTGIDDEFQAGIGATLQDSSNNPLNFTGKLGFINLTAVDNGSSITGDLTADLTSAMADSKGRVKISDLGSLSIASTEKANADLKLKLETGFGNDLLPSIAADFNLIGLKYDSNTSTPAPSISFDNVTLDVGSLANTLGGGVLGKVQEVLDPIAQVLDPFISPLPVIGYSFLDLVPGIPEETREFVKQLNEILNASVPGGASGKIDLGSYVLSGDVRTDPLNTTTPSPEAALASFVTSSSLEPDFLKDLEDIGFDFPLFDGDVADVGTKVVSLLLGKDNVDLFTYQSPEFRFEYTVPDIKIPIFGPIFFSIGGEAHASAQVKLGYDSYGLANGDLTDGFYVARPTDPLNHPNVGGGAQIDAKVGVSVAVFSLAIGGGVALDLGFNIKESLDGLDGTVDNKVRGSQLIANPAFCAFQLDGGLSVIIFGQLEIDLGFFSVTERLNLADIKLIDFTQPIDCDGSSYFNVDDAEPTEHQKEQFRNAGIIERKGTDGDDNITVDHDGGSYNNPESSDEKATVYGLFDPSYPIPDPYENVKLAVINGEGGNDTIVFDEMQAPGQIKGGSGNDTITTGKGNDFLNGGEGNDFLDGNDGKDTADYGDAPNGVNVNLLLFTASNDGYGTVDAIFDIENVLGSSKNDSIVGNSEENYLNGGDGNDTLNGGADDDVLLGGAGADYLDGGDNIDTTTYFDSPSAVFVNLSNDNLFGNITAPDGISPLFLMAHQGQGGTAQGDTITGMENVSGSSYDDILVASNGNGIIDGWDGNDIIYAGPIGDTLIGGNGVDWLSYKLSNGGVGVNVSLKDNSLSGGFASGDKLQKLVYTGKDGNLEDGNSFENLEGSKYDDARLEGDDGNNIIRGLAGNDNLSGANGNDTLIGGAGADFLNGGDGEDTASYLDSPDKVIVDLEFNNGFLADAEGDTFSSIENLIGSNYGDTLYGNGVSNKIYPSLSNRQLDFVDGEGDIDILYVDYSIDDYGEGVEGGFNGFTTGNIKHYDIGKTTLLDEVTFEDIESLVLTGTIRSDAIVGGAGDDTIWVSEGNDFVNGGNNSLDGIVANDFINTGSGNDSLDGGKGIDTLSYDFTHRSENITLESFDITTEKQGTNLFLPSIPFFQNSITIQNFEIFKDIETGFGNDILTQLDRVNNYFSTDGGTDVVNAGLGFDTVDGGTDFIIGIAINDVSSPVIDTLIIDYSQGDTGSEMVMFVFSEDESGFAYRSIDPNDVEASLLDSIDFSNFEVYQVTGTSKGDTIVLGYGNDTIFANAGDDYLRGNGGDDFIDAGDGNDVIIGSDQTSFFDIDTLTGGTGADLFILGDSLVAGSGLDPHFYDKSGLNDYALITDFNPAQGDVIQLPKCGVTSGSGFGSGYVLQDFFGLGQFLYANYGQELIAYLQGASGLDLNASYFSYVGDPCFEPPS</sequence>
<dbReference type="GO" id="GO:0005576">
    <property type="term" value="C:extracellular region"/>
    <property type="evidence" value="ECO:0007669"/>
    <property type="project" value="UniProtKB-SubCell"/>
</dbReference>
<dbReference type="GO" id="GO:0005509">
    <property type="term" value="F:calcium ion binding"/>
    <property type="evidence" value="ECO:0007669"/>
    <property type="project" value="InterPro"/>
</dbReference>
<comment type="subcellular location">
    <subcellularLocation>
        <location evidence="1">Secreted</location>
    </subcellularLocation>
</comment>
<dbReference type="Gene3D" id="2.150.10.10">
    <property type="entry name" value="Serralysin-like metalloprotease, C-terminal"/>
    <property type="match status" value="6"/>
</dbReference>
<dbReference type="PANTHER" id="PTHR38340">
    <property type="entry name" value="S-LAYER PROTEIN"/>
    <property type="match status" value="1"/>
</dbReference>
<evidence type="ECO:0000313" key="4">
    <source>
        <dbReference type="EMBL" id="PSF37732.1"/>
    </source>
</evidence>
<gene>
    <name evidence="4" type="ORF">C7H19_09295</name>
</gene>
<dbReference type="InterPro" id="IPR011049">
    <property type="entry name" value="Serralysin-like_metalloprot_C"/>
</dbReference>
<dbReference type="Proteomes" id="UP000239001">
    <property type="component" value="Unassembled WGS sequence"/>
</dbReference>
<dbReference type="PROSITE" id="PS00330">
    <property type="entry name" value="HEMOLYSIN_CALCIUM"/>
    <property type="match status" value="5"/>
</dbReference>
<keyword evidence="5" id="KW-1185">Reference proteome</keyword>
<comment type="caution">
    <text evidence="4">The sequence shown here is derived from an EMBL/GenBank/DDBJ whole genome shotgun (WGS) entry which is preliminary data.</text>
</comment>
<dbReference type="PANTHER" id="PTHR38340:SF1">
    <property type="entry name" value="S-LAYER PROTEIN"/>
    <property type="match status" value="1"/>
</dbReference>
<proteinExistence type="predicted"/>